<organism evidence="3 4">
    <name type="scientific">Actinoplanes flavus</name>
    <dbReference type="NCBI Taxonomy" id="2820290"/>
    <lineage>
        <taxon>Bacteria</taxon>
        <taxon>Bacillati</taxon>
        <taxon>Actinomycetota</taxon>
        <taxon>Actinomycetes</taxon>
        <taxon>Micromonosporales</taxon>
        <taxon>Micromonosporaceae</taxon>
        <taxon>Actinoplanes</taxon>
    </lineage>
</organism>
<accession>A0ABS3UWB3</accession>
<dbReference type="InterPro" id="IPR012312">
    <property type="entry name" value="Hemerythrin-like"/>
</dbReference>
<feature type="domain" description="Hemerythrin-like" evidence="2">
    <location>
        <begin position="77"/>
        <end position="187"/>
    </location>
</feature>
<feature type="compositionally biased region" description="Pro residues" evidence="1">
    <location>
        <begin position="205"/>
        <end position="214"/>
    </location>
</feature>
<evidence type="ECO:0000313" key="3">
    <source>
        <dbReference type="EMBL" id="MBO3742873.1"/>
    </source>
</evidence>
<dbReference type="EMBL" id="JAGFNS010000032">
    <property type="protein sequence ID" value="MBO3742873.1"/>
    <property type="molecule type" value="Genomic_DNA"/>
</dbReference>
<sequence length="244" mass="26021">MRSRSRQRPVTSLSAVVSIRPSYQPSVKSLQSDLPVAGGAVGRGFGRRAGTGIGTAVSDVNLPPLPPTGGETSGRSIVDVVGEQHRQILALARRLRSDPADERVASVLVAVVSRHLCAEEQYLYPAVRSAVPGGDQIADRELAEDARLLRLLSDGDVAEFGAAIERHVAADAAELLPLLEQMVSAEDLIRLGNRFETAEEAAPTRPHPATPSSPPWNKVVDPIVGVVDKLRDAVTARTTYMSDL</sequence>
<gene>
    <name evidence="3" type="ORF">J5X75_35735</name>
</gene>
<dbReference type="PANTHER" id="PTHR35585:SF1">
    <property type="entry name" value="HHE DOMAIN PROTEIN (AFU_ORTHOLOGUE AFUA_4G00730)"/>
    <property type="match status" value="1"/>
</dbReference>
<dbReference type="Pfam" id="PF01814">
    <property type="entry name" value="Hemerythrin"/>
    <property type="match status" value="1"/>
</dbReference>
<proteinExistence type="predicted"/>
<evidence type="ECO:0000256" key="1">
    <source>
        <dbReference type="SAM" id="MobiDB-lite"/>
    </source>
</evidence>
<keyword evidence="4" id="KW-1185">Reference proteome</keyword>
<protein>
    <submittedName>
        <fullName evidence="3">Hemerythrin domain-containing protein</fullName>
    </submittedName>
</protein>
<dbReference type="Proteomes" id="UP000679690">
    <property type="component" value="Unassembled WGS sequence"/>
</dbReference>
<evidence type="ECO:0000313" key="4">
    <source>
        <dbReference type="Proteomes" id="UP000679690"/>
    </source>
</evidence>
<name>A0ABS3UWB3_9ACTN</name>
<dbReference type="PANTHER" id="PTHR35585">
    <property type="entry name" value="HHE DOMAIN PROTEIN (AFU_ORTHOLOGUE AFUA_4G00730)"/>
    <property type="match status" value="1"/>
</dbReference>
<feature type="region of interest" description="Disordered" evidence="1">
    <location>
        <begin position="198"/>
        <end position="217"/>
    </location>
</feature>
<reference evidence="3 4" key="1">
    <citation type="submission" date="2021-03" db="EMBL/GenBank/DDBJ databases">
        <title>Actinoplanes flavus sp. nov., a novel actinomycete isolated from Coconut Palm rhizosphere soil.</title>
        <authorList>
            <person name="Luo X."/>
        </authorList>
    </citation>
    <scope>NUCLEOTIDE SEQUENCE [LARGE SCALE GENOMIC DNA]</scope>
    <source>
        <strain evidence="3 4">NEAU-H7</strain>
    </source>
</reference>
<comment type="caution">
    <text evidence="3">The sequence shown here is derived from an EMBL/GenBank/DDBJ whole genome shotgun (WGS) entry which is preliminary data.</text>
</comment>
<evidence type="ECO:0000259" key="2">
    <source>
        <dbReference type="Pfam" id="PF01814"/>
    </source>
</evidence>